<sequence length="83" mass="9415">MHPHLTPKPRYPCAMLGSHSDLTLGMAVSFPESRRLLEPDTWSRLLSYCFPCRVILLLCLHVLLPCQSPLQGLHCSLRGKYVL</sequence>
<organism evidence="1 2">
    <name type="scientific">Aspergillus bertholletiae</name>
    <dbReference type="NCBI Taxonomy" id="1226010"/>
    <lineage>
        <taxon>Eukaryota</taxon>
        <taxon>Fungi</taxon>
        <taxon>Dikarya</taxon>
        <taxon>Ascomycota</taxon>
        <taxon>Pezizomycotina</taxon>
        <taxon>Eurotiomycetes</taxon>
        <taxon>Eurotiomycetidae</taxon>
        <taxon>Eurotiales</taxon>
        <taxon>Aspergillaceae</taxon>
        <taxon>Aspergillus</taxon>
        <taxon>Aspergillus subgen. Circumdati</taxon>
    </lineage>
</organism>
<reference evidence="1 2" key="1">
    <citation type="submission" date="2019-04" db="EMBL/GenBank/DDBJ databases">
        <title>Friends and foes A comparative genomics studyof 23 Aspergillus species from section Flavi.</title>
        <authorList>
            <consortium name="DOE Joint Genome Institute"/>
            <person name="Kjaerbolling I."/>
            <person name="Vesth T."/>
            <person name="Frisvad J.C."/>
            <person name="Nybo J.L."/>
            <person name="Theobald S."/>
            <person name="Kildgaard S."/>
            <person name="Isbrandt T."/>
            <person name="Kuo A."/>
            <person name="Sato A."/>
            <person name="Lyhne E.K."/>
            <person name="Kogle M.E."/>
            <person name="Wiebenga A."/>
            <person name="Kun R.S."/>
            <person name="Lubbers R.J."/>
            <person name="Makela M.R."/>
            <person name="Barry K."/>
            <person name="Chovatia M."/>
            <person name="Clum A."/>
            <person name="Daum C."/>
            <person name="Haridas S."/>
            <person name="He G."/>
            <person name="LaButti K."/>
            <person name="Lipzen A."/>
            <person name="Mondo S."/>
            <person name="Riley R."/>
            <person name="Salamov A."/>
            <person name="Simmons B.A."/>
            <person name="Magnuson J.K."/>
            <person name="Henrissat B."/>
            <person name="Mortensen U.H."/>
            <person name="Larsen T.O."/>
            <person name="Devries R.P."/>
            <person name="Grigoriev I.V."/>
            <person name="Machida M."/>
            <person name="Baker S.E."/>
            <person name="Andersen M.R."/>
        </authorList>
    </citation>
    <scope>NUCLEOTIDE SEQUENCE [LARGE SCALE GENOMIC DNA]</scope>
    <source>
        <strain evidence="1 2">IBT 29228</strain>
    </source>
</reference>
<keyword evidence="2" id="KW-1185">Reference proteome</keyword>
<protein>
    <submittedName>
        <fullName evidence="1">Uncharacterized protein</fullName>
    </submittedName>
</protein>
<name>A0A5N7BGI0_9EURO</name>
<dbReference type="EMBL" id="ML736176">
    <property type="protein sequence ID" value="KAE8380886.1"/>
    <property type="molecule type" value="Genomic_DNA"/>
</dbReference>
<evidence type="ECO:0000313" key="1">
    <source>
        <dbReference type="EMBL" id="KAE8380886.1"/>
    </source>
</evidence>
<gene>
    <name evidence="1" type="ORF">BDV26DRAFT_256451</name>
</gene>
<accession>A0A5N7BGI0</accession>
<proteinExistence type="predicted"/>
<dbReference type="AlphaFoldDB" id="A0A5N7BGI0"/>
<evidence type="ECO:0000313" key="2">
    <source>
        <dbReference type="Proteomes" id="UP000326198"/>
    </source>
</evidence>
<dbReference type="Proteomes" id="UP000326198">
    <property type="component" value="Unassembled WGS sequence"/>
</dbReference>